<dbReference type="RefSeq" id="WP_237852911.1">
    <property type="nucleotide sequence ID" value="NZ_JAKLWS010000005.1"/>
</dbReference>
<sequence>MKTTFTARHFQSSPDLKEYCLSAVEKLDQFFDKIIVCDIILKPGHDDDNPSIAELNVKVPGTLINLSEAAPSYEQAMGAAVDNAVRQIRKYKTKHFEHQ</sequence>
<protein>
    <submittedName>
        <fullName evidence="1">HPF/RaiA family ribosome-associated protein</fullName>
    </submittedName>
</protein>
<organism evidence="1 2">
    <name type="scientific">Rhodohalobacter sulfatireducens</name>
    <dbReference type="NCBI Taxonomy" id="2911366"/>
    <lineage>
        <taxon>Bacteria</taxon>
        <taxon>Pseudomonadati</taxon>
        <taxon>Balneolota</taxon>
        <taxon>Balneolia</taxon>
        <taxon>Balneolales</taxon>
        <taxon>Balneolaceae</taxon>
        <taxon>Rhodohalobacter</taxon>
    </lineage>
</organism>
<dbReference type="InterPro" id="IPR003489">
    <property type="entry name" value="RHF/RaiA"/>
</dbReference>
<dbReference type="SUPFAM" id="SSF69754">
    <property type="entry name" value="Ribosome binding protein Y (YfiA homologue)"/>
    <property type="match status" value="1"/>
</dbReference>
<gene>
    <name evidence="1" type="ORF">L6773_05790</name>
</gene>
<evidence type="ECO:0000313" key="2">
    <source>
        <dbReference type="Proteomes" id="UP001165366"/>
    </source>
</evidence>
<dbReference type="Gene3D" id="3.30.160.100">
    <property type="entry name" value="Ribosome hibernation promotion factor-like"/>
    <property type="match status" value="1"/>
</dbReference>
<dbReference type="CDD" id="cd00552">
    <property type="entry name" value="RaiA"/>
    <property type="match status" value="1"/>
</dbReference>
<accession>A0ABS9KB57</accession>
<dbReference type="EMBL" id="JAKLWS010000005">
    <property type="protein sequence ID" value="MCG2588067.1"/>
    <property type="molecule type" value="Genomic_DNA"/>
</dbReference>
<name>A0ABS9KB57_9BACT</name>
<comment type="caution">
    <text evidence="1">The sequence shown here is derived from an EMBL/GenBank/DDBJ whole genome shotgun (WGS) entry which is preliminary data.</text>
</comment>
<reference evidence="1" key="2">
    <citation type="submission" date="2024-05" db="EMBL/GenBank/DDBJ databases">
        <title>Rhodohalobacter halophilus gen. nov., sp. nov., a moderately halophilic member of the family Balneolaceae.</title>
        <authorList>
            <person name="Xia J."/>
        </authorList>
    </citation>
    <scope>NUCLEOTIDE SEQUENCE</scope>
    <source>
        <strain evidence="1">WB101</strain>
    </source>
</reference>
<evidence type="ECO:0000313" key="1">
    <source>
        <dbReference type="EMBL" id="MCG2588067.1"/>
    </source>
</evidence>
<dbReference type="Proteomes" id="UP001165366">
    <property type="component" value="Unassembled WGS sequence"/>
</dbReference>
<dbReference type="InterPro" id="IPR036567">
    <property type="entry name" value="RHF-like"/>
</dbReference>
<keyword evidence="2" id="KW-1185">Reference proteome</keyword>
<proteinExistence type="predicted"/>
<dbReference type="Pfam" id="PF02482">
    <property type="entry name" value="Ribosomal_S30AE"/>
    <property type="match status" value="1"/>
</dbReference>
<reference evidence="1" key="1">
    <citation type="submission" date="2022-01" db="EMBL/GenBank/DDBJ databases">
        <authorList>
            <person name="Wang Y."/>
        </authorList>
    </citation>
    <scope>NUCLEOTIDE SEQUENCE</scope>
    <source>
        <strain evidence="1">WB101</strain>
    </source>
</reference>